<reference evidence="1" key="1">
    <citation type="submission" date="2019-07" db="EMBL/GenBank/DDBJ databases">
        <authorList>
            <person name="Dittberner H."/>
        </authorList>
    </citation>
    <scope>NUCLEOTIDE SEQUENCE [LARGE SCALE GENOMIC DNA]</scope>
</reference>
<keyword evidence="2" id="KW-1185">Reference proteome</keyword>
<gene>
    <name evidence="1" type="ORF">ANE_LOCUS27311</name>
</gene>
<dbReference type="EMBL" id="CABITT030000008">
    <property type="protein sequence ID" value="VVB16867.1"/>
    <property type="molecule type" value="Genomic_DNA"/>
</dbReference>
<evidence type="ECO:0000313" key="2">
    <source>
        <dbReference type="Proteomes" id="UP000489600"/>
    </source>
</evidence>
<evidence type="ECO:0000313" key="1">
    <source>
        <dbReference type="EMBL" id="VVB16867.1"/>
    </source>
</evidence>
<name>A0A565CTD6_9BRAS</name>
<comment type="caution">
    <text evidence="1">The sequence shown here is derived from an EMBL/GenBank/DDBJ whole genome shotgun (WGS) entry which is preliminary data.</text>
</comment>
<dbReference type="AlphaFoldDB" id="A0A565CTD6"/>
<dbReference type="InterPro" id="IPR036291">
    <property type="entry name" value="NAD(P)-bd_dom_sf"/>
</dbReference>
<accession>A0A565CTD6</accession>
<protein>
    <submittedName>
        <fullName evidence="1">Uncharacterized protein</fullName>
    </submittedName>
</protein>
<proteinExistence type="predicted"/>
<sequence>MEGIESASRKGRRVVVIGGGIAGSLAVKMLQFDADVTLIDPLIFELKHQEGVLRLHGQA</sequence>
<dbReference type="Gene3D" id="3.50.50.60">
    <property type="entry name" value="FAD/NAD(P)-binding domain"/>
    <property type="match status" value="1"/>
</dbReference>
<dbReference type="Proteomes" id="UP000489600">
    <property type="component" value="Unassembled WGS sequence"/>
</dbReference>
<dbReference type="SUPFAM" id="SSF51735">
    <property type="entry name" value="NAD(P)-binding Rossmann-fold domains"/>
    <property type="match status" value="1"/>
</dbReference>
<dbReference type="InterPro" id="IPR036188">
    <property type="entry name" value="FAD/NAD-bd_sf"/>
</dbReference>
<organism evidence="1 2">
    <name type="scientific">Arabis nemorensis</name>
    <dbReference type="NCBI Taxonomy" id="586526"/>
    <lineage>
        <taxon>Eukaryota</taxon>
        <taxon>Viridiplantae</taxon>
        <taxon>Streptophyta</taxon>
        <taxon>Embryophyta</taxon>
        <taxon>Tracheophyta</taxon>
        <taxon>Spermatophyta</taxon>
        <taxon>Magnoliopsida</taxon>
        <taxon>eudicotyledons</taxon>
        <taxon>Gunneridae</taxon>
        <taxon>Pentapetalae</taxon>
        <taxon>rosids</taxon>
        <taxon>malvids</taxon>
        <taxon>Brassicales</taxon>
        <taxon>Brassicaceae</taxon>
        <taxon>Arabideae</taxon>
        <taxon>Arabis</taxon>
    </lineage>
</organism>